<dbReference type="AlphaFoldDB" id="A0A1J5P905"/>
<accession>A0A1J5P905</accession>
<gene>
    <name evidence="1" type="ORF">GALL_507360</name>
</gene>
<organism evidence="1">
    <name type="scientific">mine drainage metagenome</name>
    <dbReference type="NCBI Taxonomy" id="410659"/>
    <lineage>
        <taxon>unclassified sequences</taxon>
        <taxon>metagenomes</taxon>
        <taxon>ecological metagenomes</taxon>
    </lineage>
</organism>
<proteinExistence type="predicted"/>
<dbReference type="EMBL" id="MLJW01005770">
    <property type="protein sequence ID" value="OIQ67682.1"/>
    <property type="molecule type" value="Genomic_DNA"/>
</dbReference>
<name>A0A1J5P905_9ZZZZ</name>
<sequence>MRYQWDEPFVVDDRRFRARFGLVPADGDEAAAATVAWARQHYA</sequence>
<reference evidence="1" key="1">
    <citation type="submission" date="2016-10" db="EMBL/GenBank/DDBJ databases">
        <title>Sequence of Gallionella enrichment culture.</title>
        <authorList>
            <person name="Poehlein A."/>
            <person name="Muehling M."/>
            <person name="Daniel R."/>
        </authorList>
    </citation>
    <scope>NUCLEOTIDE SEQUENCE</scope>
</reference>
<comment type="caution">
    <text evidence="1">The sequence shown here is derived from an EMBL/GenBank/DDBJ whole genome shotgun (WGS) entry which is preliminary data.</text>
</comment>
<protein>
    <submittedName>
        <fullName evidence="1">Uncharacterized protein</fullName>
    </submittedName>
</protein>
<evidence type="ECO:0000313" key="1">
    <source>
        <dbReference type="EMBL" id="OIQ67682.1"/>
    </source>
</evidence>